<sequence length="217" mass="23466">MLTNPCAATVLCYGDSNTFGVLPDQSGRWPVDVRWTGLMQRRLGDGYDVLEEGLGSRTTDLDYSDRPGRNGRRYLLPCLASRRPLDIVVLMLGTNDTKIQFGRTPAQIAAAVDGLIDLIRSPEFGRDDSAPAVVLLAPVPIDHRAPLFDRLNGDAYDARSAETSRRLAPSFAELAARRGLPFADTATVAEIGEDGVHLGAEAHARIAELVGGLIRNL</sequence>
<dbReference type="InterPro" id="IPR051532">
    <property type="entry name" value="Ester_Hydrolysis_Enzymes"/>
</dbReference>
<dbReference type="InterPro" id="IPR036514">
    <property type="entry name" value="SGNH_hydro_sf"/>
</dbReference>
<evidence type="ECO:0000313" key="3">
    <source>
        <dbReference type="Proteomes" id="UP000076512"/>
    </source>
</evidence>
<proteinExistence type="predicted"/>
<gene>
    <name evidence="2" type="ORF">AWN90_27830</name>
</gene>
<organism evidence="2 3">
    <name type="scientific">Nocardia terpenica</name>
    <dbReference type="NCBI Taxonomy" id="455432"/>
    <lineage>
        <taxon>Bacteria</taxon>
        <taxon>Bacillati</taxon>
        <taxon>Actinomycetota</taxon>
        <taxon>Actinomycetes</taxon>
        <taxon>Mycobacteriales</taxon>
        <taxon>Nocardiaceae</taxon>
        <taxon>Nocardia</taxon>
    </lineage>
</organism>
<dbReference type="Proteomes" id="UP000076512">
    <property type="component" value="Unassembled WGS sequence"/>
</dbReference>
<dbReference type="InterPro" id="IPR013830">
    <property type="entry name" value="SGNH_hydro"/>
</dbReference>
<dbReference type="PANTHER" id="PTHR30383:SF29">
    <property type="entry name" value="SGNH HYDROLASE-TYPE ESTERASE DOMAIN-CONTAINING PROTEIN"/>
    <property type="match status" value="1"/>
</dbReference>
<comment type="caution">
    <text evidence="2">The sequence shown here is derived from an EMBL/GenBank/DDBJ whole genome shotgun (WGS) entry which is preliminary data.</text>
</comment>
<accession>A0A164LNM4</accession>
<dbReference type="PANTHER" id="PTHR30383">
    <property type="entry name" value="THIOESTERASE 1/PROTEASE 1/LYSOPHOSPHOLIPASE L1"/>
    <property type="match status" value="1"/>
</dbReference>
<reference evidence="2 3" key="1">
    <citation type="submission" date="2016-04" db="EMBL/GenBank/DDBJ databases">
        <authorList>
            <person name="Evans L.H."/>
            <person name="Alamgir A."/>
            <person name="Owens N."/>
            <person name="Weber N.D."/>
            <person name="Virtaneva K."/>
            <person name="Barbian K."/>
            <person name="Babar A."/>
            <person name="Rosenke K."/>
        </authorList>
    </citation>
    <scope>NUCLEOTIDE SEQUENCE [LARGE SCALE GENOMIC DNA]</scope>
    <source>
        <strain evidence="2 3">IFM 0406</strain>
    </source>
</reference>
<evidence type="ECO:0000259" key="1">
    <source>
        <dbReference type="Pfam" id="PF13472"/>
    </source>
</evidence>
<dbReference type="SUPFAM" id="SSF52266">
    <property type="entry name" value="SGNH hydrolase"/>
    <property type="match status" value="1"/>
</dbReference>
<protein>
    <recommendedName>
        <fullName evidence="1">SGNH hydrolase-type esterase domain-containing protein</fullName>
    </recommendedName>
</protein>
<dbReference type="EMBL" id="LWGR01000007">
    <property type="protein sequence ID" value="KZM72609.1"/>
    <property type="molecule type" value="Genomic_DNA"/>
</dbReference>
<feature type="domain" description="SGNH hydrolase-type esterase" evidence="1">
    <location>
        <begin position="12"/>
        <end position="204"/>
    </location>
</feature>
<dbReference type="Pfam" id="PF13472">
    <property type="entry name" value="Lipase_GDSL_2"/>
    <property type="match status" value="1"/>
</dbReference>
<evidence type="ECO:0000313" key="2">
    <source>
        <dbReference type="EMBL" id="KZM72609.1"/>
    </source>
</evidence>
<dbReference type="AlphaFoldDB" id="A0A164LNM4"/>
<name>A0A164LNM4_9NOCA</name>
<dbReference type="OrthoDB" id="164654at2"/>
<dbReference type="STRING" id="455432.AWN90_27830"/>
<keyword evidence="3" id="KW-1185">Reference proteome</keyword>
<dbReference type="Gene3D" id="3.40.50.1110">
    <property type="entry name" value="SGNH hydrolase"/>
    <property type="match status" value="1"/>
</dbReference>